<dbReference type="RefSeq" id="WP_011395898.1">
    <property type="nucleotide sequence ID" value="NC_007645.1"/>
</dbReference>
<evidence type="ECO:0000313" key="5">
    <source>
        <dbReference type="Proteomes" id="UP000000238"/>
    </source>
</evidence>
<dbReference type="GO" id="GO:0016747">
    <property type="term" value="F:acyltransferase activity, transferring groups other than amino-acyl groups"/>
    <property type="evidence" value="ECO:0007669"/>
    <property type="project" value="InterPro"/>
</dbReference>
<dbReference type="PROSITE" id="PS51186">
    <property type="entry name" value="GNAT"/>
    <property type="match status" value="1"/>
</dbReference>
<feature type="domain" description="N-acetyltransferase" evidence="3">
    <location>
        <begin position="1"/>
        <end position="171"/>
    </location>
</feature>
<dbReference type="STRING" id="349521.HCH_01993"/>
<dbReference type="InterPro" id="IPR000182">
    <property type="entry name" value="GNAT_dom"/>
</dbReference>
<keyword evidence="2" id="KW-0012">Acyltransferase</keyword>
<dbReference type="Pfam" id="PF00583">
    <property type="entry name" value="Acetyltransf_1"/>
    <property type="match status" value="1"/>
</dbReference>
<dbReference type="EMBL" id="CP000155">
    <property type="protein sequence ID" value="ABC28827.1"/>
    <property type="molecule type" value="Genomic_DNA"/>
</dbReference>
<dbReference type="OrthoDB" id="5292888at2"/>
<evidence type="ECO:0000259" key="3">
    <source>
        <dbReference type="PROSITE" id="PS51186"/>
    </source>
</evidence>
<dbReference type="eggNOG" id="COG0456">
    <property type="taxonomic scope" value="Bacteria"/>
</dbReference>
<dbReference type="SUPFAM" id="SSF55729">
    <property type="entry name" value="Acyl-CoA N-acyltransferases (Nat)"/>
    <property type="match status" value="1"/>
</dbReference>
<protein>
    <submittedName>
        <fullName evidence="4">Histone acetyltransferase HPA2/related acetyltransferase</fullName>
    </submittedName>
</protein>
<organism evidence="4 5">
    <name type="scientific">Hahella chejuensis (strain KCTC 2396)</name>
    <dbReference type="NCBI Taxonomy" id="349521"/>
    <lineage>
        <taxon>Bacteria</taxon>
        <taxon>Pseudomonadati</taxon>
        <taxon>Pseudomonadota</taxon>
        <taxon>Gammaproteobacteria</taxon>
        <taxon>Oceanospirillales</taxon>
        <taxon>Hahellaceae</taxon>
        <taxon>Hahella</taxon>
    </lineage>
</organism>
<sequence length="172" mass="19419">MRIRPAAMEDAPAIAVIHVAAWREAYRGLMSSEFLASLSVEKRTQQWTAALAQDSPILRLVIEHEGHVAGFCSSGPFRDEQLAGEEGVELYSINIDPNYWRHGLGKGLLEYVSDYYLQKKAKAIYLWVLKGNLRAMEFYKNLGFLPDGRSKVDCGHAGEPLHELLFVRRLSI</sequence>
<gene>
    <name evidence="4" type="ordered locus">HCH_01993</name>
</gene>
<reference evidence="4 5" key="1">
    <citation type="journal article" date="2005" name="Nucleic Acids Res.">
        <title>Genomic blueprint of Hahella chejuensis, a marine microbe producing an algicidal agent.</title>
        <authorList>
            <person name="Jeong H."/>
            <person name="Yim J.H."/>
            <person name="Lee C."/>
            <person name="Choi S.-H."/>
            <person name="Park Y.K."/>
            <person name="Yoon S.H."/>
            <person name="Hur C.-G."/>
            <person name="Kang H.-Y."/>
            <person name="Kim D."/>
            <person name="Lee H.H."/>
            <person name="Park K.H."/>
            <person name="Park S.-H."/>
            <person name="Park H.-S."/>
            <person name="Lee H.K."/>
            <person name="Oh T.K."/>
            <person name="Kim J.F."/>
        </authorList>
    </citation>
    <scope>NUCLEOTIDE SEQUENCE [LARGE SCALE GENOMIC DNA]</scope>
    <source>
        <strain evidence="4 5">KCTC 2396</strain>
    </source>
</reference>
<dbReference type="KEGG" id="hch:HCH_01993"/>
<evidence type="ECO:0000256" key="1">
    <source>
        <dbReference type="ARBA" id="ARBA00022679"/>
    </source>
</evidence>
<proteinExistence type="predicted"/>
<dbReference type="InterPro" id="IPR016181">
    <property type="entry name" value="Acyl_CoA_acyltransferase"/>
</dbReference>
<dbReference type="PANTHER" id="PTHR43420:SF12">
    <property type="entry name" value="N-ACETYLTRANSFERASE DOMAIN-CONTAINING PROTEIN"/>
    <property type="match status" value="1"/>
</dbReference>
<accession>Q2SKJ7</accession>
<evidence type="ECO:0000256" key="2">
    <source>
        <dbReference type="ARBA" id="ARBA00023315"/>
    </source>
</evidence>
<dbReference type="Gene3D" id="3.40.630.30">
    <property type="match status" value="1"/>
</dbReference>
<evidence type="ECO:0000313" key="4">
    <source>
        <dbReference type="EMBL" id="ABC28827.1"/>
    </source>
</evidence>
<dbReference type="HOGENOM" id="CLU_013985_18_2_6"/>
<dbReference type="AlphaFoldDB" id="Q2SKJ7"/>
<keyword evidence="5" id="KW-1185">Reference proteome</keyword>
<name>Q2SKJ7_HAHCH</name>
<keyword evidence="1 4" id="KW-0808">Transferase</keyword>
<dbReference type="CDD" id="cd04301">
    <property type="entry name" value="NAT_SF"/>
    <property type="match status" value="1"/>
</dbReference>
<dbReference type="Proteomes" id="UP000000238">
    <property type="component" value="Chromosome"/>
</dbReference>
<dbReference type="InterPro" id="IPR050680">
    <property type="entry name" value="YpeA/RimI_acetyltransf"/>
</dbReference>
<dbReference type="PANTHER" id="PTHR43420">
    <property type="entry name" value="ACETYLTRANSFERASE"/>
    <property type="match status" value="1"/>
</dbReference>